<organism evidence="2 3">
    <name type="scientific">Verticillium longisporum</name>
    <name type="common">Verticillium dahliae var. longisporum</name>
    <dbReference type="NCBI Taxonomy" id="100787"/>
    <lineage>
        <taxon>Eukaryota</taxon>
        <taxon>Fungi</taxon>
        <taxon>Dikarya</taxon>
        <taxon>Ascomycota</taxon>
        <taxon>Pezizomycotina</taxon>
        <taxon>Sordariomycetes</taxon>
        <taxon>Hypocreomycetidae</taxon>
        <taxon>Glomerellales</taxon>
        <taxon>Plectosphaerellaceae</taxon>
        <taxon>Verticillium</taxon>
    </lineage>
</organism>
<dbReference type="Proteomes" id="UP000045706">
    <property type="component" value="Unassembled WGS sequence"/>
</dbReference>
<name>A0A0G4KZK4_VERLO</name>
<accession>A0A0G4KZK4</accession>
<feature type="region of interest" description="Disordered" evidence="1">
    <location>
        <begin position="1"/>
        <end position="31"/>
    </location>
</feature>
<reference evidence="3" key="1">
    <citation type="submission" date="2015-05" db="EMBL/GenBank/DDBJ databases">
        <authorList>
            <person name="Fogelqvist Johan"/>
        </authorList>
    </citation>
    <scope>NUCLEOTIDE SEQUENCE [LARGE SCALE GENOMIC DNA]</scope>
</reference>
<proteinExistence type="predicted"/>
<dbReference type="AlphaFoldDB" id="A0A0G4KZK4"/>
<protein>
    <submittedName>
        <fullName evidence="2">Uncharacterized protein</fullName>
    </submittedName>
</protein>
<evidence type="ECO:0000256" key="1">
    <source>
        <dbReference type="SAM" id="MobiDB-lite"/>
    </source>
</evidence>
<evidence type="ECO:0000313" key="3">
    <source>
        <dbReference type="Proteomes" id="UP000045706"/>
    </source>
</evidence>
<evidence type="ECO:0000313" key="2">
    <source>
        <dbReference type="EMBL" id="CRK15202.1"/>
    </source>
</evidence>
<feature type="non-terminal residue" evidence="2">
    <location>
        <position position="1"/>
    </location>
</feature>
<sequence length="86" mass="9317">LVVEPLLRSSSQPRQGAGEPPSPPSNHGPRWPDLRLSFVVFNNTSHLAGLKKTRGGIGSAQFDQKQKTLTSFFAAAPPPKKRKAEV</sequence>
<gene>
    <name evidence="2" type="ORF">BN1723_010577</name>
</gene>
<dbReference type="EMBL" id="CVQI01005669">
    <property type="protein sequence ID" value="CRK15202.1"/>
    <property type="molecule type" value="Genomic_DNA"/>
</dbReference>